<feature type="transmembrane region" description="Helical" evidence="1">
    <location>
        <begin position="6"/>
        <end position="26"/>
    </location>
</feature>
<reference evidence="2 3" key="1">
    <citation type="submission" date="2024-01" db="EMBL/GenBank/DDBJ databases">
        <title>A draft genome for a cacao thread blight-causing isolate of Paramarasmius palmivorus.</title>
        <authorList>
            <person name="Baruah I.K."/>
            <person name="Bukari Y."/>
            <person name="Amoako-Attah I."/>
            <person name="Meinhardt L.W."/>
            <person name="Bailey B.A."/>
            <person name="Cohen S.P."/>
        </authorList>
    </citation>
    <scope>NUCLEOTIDE SEQUENCE [LARGE SCALE GENOMIC DNA]</scope>
    <source>
        <strain evidence="2 3">GH-12</strain>
    </source>
</reference>
<evidence type="ECO:0000256" key="1">
    <source>
        <dbReference type="SAM" id="Phobius"/>
    </source>
</evidence>
<keyword evidence="1" id="KW-0472">Membrane</keyword>
<organism evidence="2 3">
    <name type="scientific">Paramarasmius palmivorus</name>
    <dbReference type="NCBI Taxonomy" id="297713"/>
    <lineage>
        <taxon>Eukaryota</taxon>
        <taxon>Fungi</taxon>
        <taxon>Dikarya</taxon>
        <taxon>Basidiomycota</taxon>
        <taxon>Agaricomycotina</taxon>
        <taxon>Agaricomycetes</taxon>
        <taxon>Agaricomycetidae</taxon>
        <taxon>Agaricales</taxon>
        <taxon>Marasmiineae</taxon>
        <taxon>Marasmiaceae</taxon>
        <taxon>Paramarasmius</taxon>
    </lineage>
</organism>
<sequence length="74" mass="7910">MVWGVIWLIQAFIFFALGVIVGLVAFKKTAEEQREASDKFLPVPGSSGALATTPSSLLEFSVLAIGWAVSTLIL</sequence>
<dbReference type="EMBL" id="JAYKXP010000046">
    <property type="protein sequence ID" value="KAK7037486.1"/>
    <property type="molecule type" value="Genomic_DNA"/>
</dbReference>
<keyword evidence="3" id="KW-1185">Reference proteome</keyword>
<name>A0AAW0CHN2_9AGAR</name>
<evidence type="ECO:0000313" key="3">
    <source>
        <dbReference type="Proteomes" id="UP001383192"/>
    </source>
</evidence>
<dbReference type="AlphaFoldDB" id="A0AAW0CHN2"/>
<dbReference type="Proteomes" id="UP001383192">
    <property type="component" value="Unassembled WGS sequence"/>
</dbReference>
<evidence type="ECO:0000313" key="2">
    <source>
        <dbReference type="EMBL" id="KAK7037486.1"/>
    </source>
</evidence>
<keyword evidence="1" id="KW-1133">Transmembrane helix</keyword>
<protein>
    <submittedName>
        <fullName evidence="2">Uncharacterized protein</fullName>
    </submittedName>
</protein>
<gene>
    <name evidence="2" type="ORF">VNI00_010978</name>
</gene>
<accession>A0AAW0CHN2</accession>
<comment type="caution">
    <text evidence="2">The sequence shown here is derived from an EMBL/GenBank/DDBJ whole genome shotgun (WGS) entry which is preliminary data.</text>
</comment>
<proteinExistence type="predicted"/>
<keyword evidence="1" id="KW-0812">Transmembrane</keyword>